<evidence type="ECO:0000313" key="1">
    <source>
        <dbReference type="EMBL" id="CAF1055830.1"/>
    </source>
</evidence>
<organism evidence="1 2">
    <name type="scientific">Brachionus calyciflorus</name>
    <dbReference type="NCBI Taxonomy" id="104777"/>
    <lineage>
        <taxon>Eukaryota</taxon>
        <taxon>Metazoa</taxon>
        <taxon>Spiralia</taxon>
        <taxon>Gnathifera</taxon>
        <taxon>Rotifera</taxon>
        <taxon>Eurotatoria</taxon>
        <taxon>Monogononta</taxon>
        <taxon>Pseudotrocha</taxon>
        <taxon>Ploima</taxon>
        <taxon>Brachionidae</taxon>
        <taxon>Brachionus</taxon>
    </lineage>
</organism>
<accession>A0A814KTF4</accession>
<proteinExistence type="predicted"/>
<gene>
    <name evidence="1" type="ORF">OXX778_LOCUS19047</name>
</gene>
<dbReference type="OrthoDB" id="7699050at2759"/>
<dbReference type="EMBL" id="CAJNOC010005569">
    <property type="protein sequence ID" value="CAF1055830.1"/>
    <property type="molecule type" value="Genomic_DNA"/>
</dbReference>
<name>A0A814KTF4_9BILA</name>
<keyword evidence="2" id="KW-1185">Reference proteome</keyword>
<comment type="caution">
    <text evidence="1">The sequence shown here is derived from an EMBL/GenBank/DDBJ whole genome shotgun (WGS) entry which is preliminary data.</text>
</comment>
<protein>
    <submittedName>
        <fullName evidence="1">Uncharacterized protein</fullName>
    </submittedName>
</protein>
<reference evidence="1" key="1">
    <citation type="submission" date="2021-02" db="EMBL/GenBank/DDBJ databases">
        <authorList>
            <person name="Nowell W R."/>
        </authorList>
    </citation>
    <scope>NUCLEOTIDE SEQUENCE</scope>
    <source>
        <strain evidence="1">Ploen Becks lab</strain>
    </source>
</reference>
<dbReference type="Proteomes" id="UP000663879">
    <property type="component" value="Unassembled WGS sequence"/>
</dbReference>
<dbReference type="AlphaFoldDB" id="A0A814KTF4"/>
<evidence type="ECO:0000313" key="2">
    <source>
        <dbReference type="Proteomes" id="UP000663879"/>
    </source>
</evidence>
<sequence length="248" mass="28878">MSHRVKLSSKIIESDETEYKISFPKKKQKYDYARKNNEDFNSIPIFDRNEQMDIDQISFNPNEFESHNPKKNKFIFPEKIDWKFNEKNIFKAENTENLIELPPIIRDSNLNKIIAGVWYGTKDPSSNFLFENLFVEIDELSKKGIKIYTGEKEVRVLINIYGFLADAPAKALCLNIKGPTGYFYCRFCLIKELRIDEKFKSDAEMAVLNCESVNGIKGFNLVVKNLKLPESCLMDYLHIVLEGVSKQY</sequence>